<evidence type="ECO:0000259" key="14">
    <source>
        <dbReference type="SMART" id="SM00397"/>
    </source>
</evidence>
<dbReference type="PANTHER" id="PTHR13028">
    <property type="entry name" value="RRNA PROCESSING PROTEIN EBNA1-BINDING PROTEIN-RELATED"/>
    <property type="match status" value="1"/>
</dbReference>
<dbReference type="Pfam" id="PF05890">
    <property type="entry name" value="Ebp2"/>
    <property type="match status" value="1"/>
</dbReference>
<dbReference type="Pfam" id="PF05008">
    <property type="entry name" value="V-SNARE"/>
    <property type="match status" value="1"/>
</dbReference>
<dbReference type="InterPro" id="IPR007705">
    <property type="entry name" value="Vesicle_trsprt_v-SNARE_N"/>
</dbReference>
<evidence type="ECO:0000313" key="15">
    <source>
        <dbReference type="EMBL" id="CAG8618049.1"/>
    </source>
</evidence>
<evidence type="ECO:0000313" key="16">
    <source>
        <dbReference type="Proteomes" id="UP000789570"/>
    </source>
</evidence>
<evidence type="ECO:0000256" key="4">
    <source>
        <dbReference type="ARBA" id="ARBA00022448"/>
    </source>
</evidence>
<keyword evidence="10" id="KW-0472">Membrane</keyword>
<keyword evidence="9" id="KW-0175">Coiled coil</keyword>
<dbReference type="Pfam" id="PF12352">
    <property type="entry name" value="V-SNARE_C"/>
    <property type="match status" value="1"/>
</dbReference>
<dbReference type="Gene3D" id="1.20.58.400">
    <property type="entry name" value="t-snare proteins"/>
    <property type="match status" value="1"/>
</dbReference>
<keyword evidence="5" id="KW-0690">Ribosome biogenesis</keyword>
<dbReference type="InterPro" id="IPR038407">
    <property type="entry name" value="v-SNARE_N_sf"/>
</dbReference>
<organism evidence="15 16">
    <name type="scientific">Funneliformis caledonium</name>
    <dbReference type="NCBI Taxonomy" id="1117310"/>
    <lineage>
        <taxon>Eukaryota</taxon>
        <taxon>Fungi</taxon>
        <taxon>Fungi incertae sedis</taxon>
        <taxon>Mucoromycota</taxon>
        <taxon>Glomeromycotina</taxon>
        <taxon>Glomeromycetes</taxon>
        <taxon>Glomerales</taxon>
        <taxon>Glomeraceae</taxon>
        <taxon>Funneliformis</taxon>
    </lineage>
</organism>
<evidence type="ECO:0000256" key="8">
    <source>
        <dbReference type="ARBA" id="ARBA00022989"/>
    </source>
</evidence>
<dbReference type="GO" id="GO:0016020">
    <property type="term" value="C:membrane"/>
    <property type="evidence" value="ECO:0007669"/>
    <property type="project" value="InterPro"/>
</dbReference>
<feature type="domain" description="T-SNARE coiled-coil homology" evidence="14">
    <location>
        <begin position="128"/>
        <end position="195"/>
    </location>
</feature>
<evidence type="ECO:0000256" key="7">
    <source>
        <dbReference type="ARBA" id="ARBA00022927"/>
    </source>
</evidence>
<dbReference type="InterPro" id="IPR000727">
    <property type="entry name" value="T_SNARE_dom"/>
</dbReference>
<reference evidence="15" key="1">
    <citation type="submission" date="2021-06" db="EMBL/GenBank/DDBJ databases">
        <authorList>
            <person name="Kallberg Y."/>
            <person name="Tangrot J."/>
            <person name="Rosling A."/>
        </authorList>
    </citation>
    <scope>NUCLEOTIDE SEQUENCE</scope>
    <source>
        <strain evidence="15">UK204</strain>
    </source>
</reference>
<evidence type="ECO:0000256" key="2">
    <source>
        <dbReference type="ARBA" id="ARBA00006108"/>
    </source>
</evidence>
<evidence type="ECO:0000256" key="3">
    <source>
        <dbReference type="ARBA" id="ARBA00007336"/>
    </source>
</evidence>
<dbReference type="SMART" id="SM00397">
    <property type="entry name" value="t_SNARE"/>
    <property type="match status" value="1"/>
</dbReference>
<evidence type="ECO:0000256" key="10">
    <source>
        <dbReference type="ARBA" id="ARBA00023136"/>
    </source>
</evidence>
<evidence type="ECO:0000256" key="6">
    <source>
        <dbReference type="ARBA" id="ARBA00022692"/>
    </source>
</evidence>
<dbReference type="PANTHER" id="PTHR13028:SF0">
    <property type="entry name" value="RRNA-PROCESSING PROTEIN EBP2-RELATED"/>
    <property type="match status" value="1"/>
</dbReference>
<comment type="similarity">
    <text evidence="2">Belongs to the VTI1 family.</text>
</comment>
<dbReference type="CDD" id="cd15862">
    <property type="entry name" value="SNARE_Vti1"/>
    <property type="match status" value="1"/>
</dbReference>
<dbReference type="FunFam" id="1.20.5.110:FF:000002">
    <property type="entry name" value="Vesicle transport through interaction with t-SNAREsB"/>
    <property type="match status" value="1"/>
</dbReference>
<keyword evidence="7" id="KW-0653">Protein transport</keyword>
<protein>
    <submittedName>
        <fullName evidence="15">11561_t:CDS:1</fullName>
    </submittedName>
</protein>
<dbReference type="GO" id="GO:0042273">
    <property type="term" value="P:ribosomal large subunit biogenesis"/>
    <property type="evidence" value="ECO:0007669"/>
    <property type="project" value="TreeGrafter"/>
</dbReference>
<evidence type="ECO:0000256" key="11">
    <source>
        <dbReference type="ARBA" id="ARBA00023242"/>
    </source>
</evidence>
<evidence type="ECO:0000256" key="13">
    <source>
        <dbReference type="SAM" id="MobiDB-lite"/>
    </source>
</evidence>
<dbReference type="AlphaFoldDB" id="A0A9N9CZY3"/>
<feature type="region of interest" description="Disordered" evidence="13">
    <location>
        <begin position="190"/>
        <end position="214"/>
    </location>
</feature>
<comment type="similarity">
    <text evidence="3">Belongs to the EBP2 family.</text>
</comment>
<keyword evidence="11" id="KW-0539">Nucleus</keyword>
<dbReference type="OrthoDB" id="430637at2759"/>
<keyword evidence="8" id="KW-1133">Transmembrane helix</keyword>
<comment type="subcellular location">
    <subcellularLocation>
        <location evidence="1">Nucleus</location>
        <location evidence="1">Nucleolus</location>
    </subcellularLocation>
    <subcellularLocation>
        <location evidence="12">Prevacuolar compartment membrane</location>
        <topology evidence="12">Single-pass type IV membrane protein</topology>
    </subcellularLocation>
</comment>
<accession>A0A9N9CZY3</accession>
<dbReference type="Proteomes" id="UP000789570">
    <property type="component" value="Unassembled WGS sequence"/>
</dbReference>
<evidence type="ECO:0000256" key="9">
    <source>
        <dbReference type="ARBA" id="ARBA00023054"/>
    </source>
</evidence>
<feature type="compositionally biased region" description="Acidic residues" evidence="13">
    <location>
        <begin position="196"/>
        <end position="214"/>
    </location>
</feature>
<evidence type="ECO:0000256" key="5">
    <source>
        <dbReference type="ARBA" id="ARBA00022517"/>
    </source>
</evidence>
<sequence length="485" mass="55159">MNTGGSDLFESYEQDFSQVARSIEVIINSTIPSQSGEKRKTTIRAAEREIEEADEIIAQMEMELLNLPQSSRSRCQAKMRSYKSSLDKLKRDLKRASSRASGPTDREELLAGTNGTDLDSASLDQRARLLSGTELLADSSRRLQDSHRIALETETIGANVLEDIRRQRDQILHTRNTLMEADSYIDKAQRTLKESDDSDSVSSEEEGEDGEEVALDDLSDQEIDEDIIPQQHVTINNKSALKKIQQEIKLDLPWIETQVITSSEPIVIKDINNDVERELAFYKQALEAATEGRKKVVESGVMFSRPDDYFAEMVKSDEHMTKVRQKLINEEQMIKVSEDAKRQRELKKFSKKVQIERLQERQKQKREDLEKIKAMKKKRKGVEDTAVDDDFEIALEEAAAEDDRPPNKKQKTSKKSKRTYKDSKFGFGGKKRHAKTNTAESSGDLTVFGGGGKPMKKKSSFKPKKNVTKTRPGKARRQASRNKKR</sequence>
<keyword evidence="6" id="KW-0812">Transmembrane</keyword>
<keyword evidence="4" id="KW-0813">Transport</keyword>
<dbReference type="GO" id="GO:0006886">
    <property type="term" value="P:intracellular protein transport"/>
    <property type="evidence" value="ECO:0007669"/>
    <property type="project" value="InterPro"/>
</dbReference>
<dbReference type="GO" id="GO:0030687">
    <property type="term" value="C:preribosome, large subunit precursor"/>
    <property type="evidence" value="ECO:0007669"/>
    <property type="project" value="TreeGrafter"/>
</dbReference>
<dbReference type="SUPFAM" id="SSF58038">
    <property type="entry name" value="SNARE fusion complex"/>
    <property type="match status" value="1"/>
</dbReference>
<feature type="compositionally biased region" description="Basic residues" evidence="13">
    <location>
        <begin position="454"/>
        <end position="485"/>
    </location>
</feature>
<dbReference type="GO" id="GO:0016192">
    <property type="term" value="P:vesicle-mediated transport"/>
    <property type="evidence" value="ECO:0007669"/>
    <property type="project" value="InterPro"/>
</dbReference>
<name>A0A9N9CZY3_9GLOM</name>
<dbReference type="InterPro" id="IPR008610">
    <property type="entry name" value="Ebp2"/>
</dbReference>
<dbReference type="EMBL" id="CAJVPQ010003100">
    <property type="protein sequence ID" value="CAG8618049.1"/>
    <property type="molecule type" value="Genomic_DNA"/>
</dbReference>
<dbReference type="FunFam" id="1.20.58.400:FF:000001">
    <property type="entry name" value="Vesicle transport through interaction with t-SNAREs homolog 1A"/>
    <property type="match status" value="1"/>
</dbReference>
<dbReference type="SUPFAM" id="SSF47661">
    <property type="entry name" value="t-snare proteins"/>
    <property type="match status" value="1"/>
</dbReference>
<keyword evidence="16" id="KW-1185">Reference proteome</keyword>
<dbReference type="Gene3D" id="1.20.5.110">
    <property type="match status" value="1"/>
</dbReference>
<proteinExistence type="inferred from homology"/>
<comment type="caution">
    <text evidence="15">The sequence shown here is derived from an EMBL/GenBank/DDBJ whole genome shotgun (WGS) entry which is preliminary data.</text>
</comment>
<evidence type="ECO:0000256" key="12">
    <source>
        <dbReference type="ARBA" id="ARBA00060376"/>
    </source>
</evidence>
<dbReference type="GO" id="GO:0005730">
    <property type="term" value="C:nucleolus"/>
    <property type="evidence" value="ECO:0007669"/>
    <property type="project" value="UniProtKB-SubCell"/>
</dbReference>
<evidence type="ECO:0000256" key="1">
    <source>
        <dbReference type="ARBA" id="ARBA00004604"/>
    </source>
</evidence>
<feature type="region of interest" description="Disordered" evidence="13">
    <location>
        <begin position="396"/>
        <end position="485"/>
    </location>
</feature>
<dbReference type="InterPro" id="IPR010989">
    <property type="entry name" value="SNARE"/>
</dbReference>
<dbReference type="GO" id="GO:0005737">
    <property type="term" value="C:cytoplasm"/>
    <property type="evidence" value="ECO:0007669"/>
    <property type="project" value="UniProtKB-ARBA"/>
</dbReference>
<dbReference type="GO" id="GO:0034399">
    <property type="term" value="C:nuclear periphery"/>
    <property type="evidence" value="ECO:0007669"/>
    <property type="project" value="TreeGrafter"/>
</dbReference>
<feature type="region of interest" description="Disordered" evidence="13">
    <location>
        <begin position="78"/>
        <end position="118"/>
    </location>
</feature>
<dbReference type="GO" id="GO:0006364">
    <property type="term" value="P:rRNA processing"/>
    <property type="evidence" value="ECO:0007669"/>
    <property type="project" value="TreeGrafter"/>
</dbReference>
<gene>
    <name evidence="15" type="ORF">FCALED_LOCUS9411</name>
</gene>
<feature type="compositionally biased region" description="Basic residues" evidence="13">
    <location>
        <begin position="407"/>
        <end position="418"/>
    </location>
</feature>
<dbReference type="GO" id="GO:0012505">
    <property type="term" value="C:endomembrane system"/>
    <property type="evidence" value="ECO:0007669"/>
    <property type="project" value="UniProtKB-ARBA"/>
</dbReference>